<feature type="disulfide bond" evidence="14">
    <location>
        <begin position="590"/>
        <end position="595"/>
    </location>
</feature>
<feature type="domain" description="Integrin beta subunit tail" evidence="19">
    <location>
        <begin position="661"/>
        <end position="763"/>
    </location>
</feature>
<dbReference type="SUPFAM" id="SSF53300">
    <property type="entry name" value="vWA-like"/>
    <property type="match status" value="1"/>
</dbReference>
<dbReference type="Proteomes" id="UP000186922">
    <property type="component" value="Unassembled WGS sequence"/>
</dbReference>
<feature type="disulfide bond" evidence="14">
    <location>
        <begin position="597"/>
        <end position="606"/>
    </location>
</feature>
<dbReference type="InterPro" id="IPR033760">
    <property type="entry name" value="Integrin_beta_N"/>
</dbReference>
<dbReference type="InterPro" id="IPR057243">
    <property type="entry name" value="Integrin_I-EGF_CS"/>
</dbReference>
<evidence type="ECO:0000256" key="15">
    <source>
        <dbReference type="RuleBase" id="RU000633"/>
    </source>
</evidence>
<evidence type="ECO:0000256" key="2">
    <source>
        <dbReference type="ARBA" id="ARBA00007449"/>
    </source>
</evidence>
<dbReference type="GO" id="GO:0033627">
    <property type="term" value="P:cell adhesion mediated by integrin"/>
    <property type="evidence" value="ECO:0007669"/>
    <property type="project" value="TreeGrafter"/>
</dbReference>
<feature type="domain" description="Integrin beta subunit VWA" evidence="18">
    <location>
        <begin position="51"/>
        <end position="473"/>
    </location>
</feature>
<organism evidence="20 21">
    <name type="scientific">Ramazzottius varieornatus</name>
    <name type="common">Water bear</name>
    <name type="synonym">Tardigrade</name>
    <dbReference type="NCBI Taxonomy" id="947166"/>
    <lineage>
        <taxon>Eukaryota</taxon>
        <taxon>Metazoa</taxon>
        <taxon>Ecdysozoa</taxon>
        <taxon>Tardigrada</taxon>
        <taxon>Eutardigrada</taxon>
        <taxon>Parachela</taxon>
        <taxon>Hypsibioidea</taxon>
        <taxon>Ramazzottiidae</taxon>
        <taxon>Ramazzottius</taxon>
    </lineage>
</organism>
<dbReference type="Pfam" id="PF00362">
    <property type="entry name" value="Integrin_beta"/>
    <property type="match status" value="1"/>
</dbReference>
<dbReference type="SUPFAM" id="SSF103575">
    <property type="entry name" value="Plexin repeat"/>
    <property type="match status" value="1"/>
</dbReference>
<evidence type="ECO:0000256" key="12">
    <source>
        <dbReference type="ARBA" id="ARBA00023157"/>
    </source>
</evidence>
<keyword evidence="12 14" id="KW-1015">Disulfide bond</keyword>
<feature type="disulfide bond" evidence="14">
    <location>
        <begin position="546"/>
        <end position="551"/>
    </location>
</feature>
<dbReference type="GO" id="GO:0008305">
    <property type="term" value="C:integrin complex"/>
    <property type="evidence" value="ECO:0007669"/>
    <property type="project" value="TreeGrafter"/>
</dbReference>
<evidence type="ECO:0000313" key="20">
    <source>
        <dbReference type="EMBL" id="GAV01478.1"/>
    </source>
</evidence>
<evidence type="ECO:0000256" key="11">
    <source>
        <dbReference type="ARBA" id="ARBA00023136"/>
    </source>
</evidence>
<keyword evidence="5 15" id="KW-0812">Transmembrane</keyword>
<evidence type="ECO:0000256" key="17">
    <source>
        <dbReference type="SAM" id="SignalP"/>
    </source>
</evidence>
<dbReference type="InterPro" id="IPR012896">
    <property type="entry name" value="Integrin_bsu_tail"/>
</dbReference>
<feature type="disulfide bond" evidence="14">
    <location>
        <begin position="667"/>
        <end position="758"/>
    </location>
</feature>
<dbReference type="GO" id="GO:0009986">
    <property type="term" value="C:cell surface"/>
    <property type="evidence" value="ECO:0007669"/>
    <property type="project" value="TreeGrafter"/>
</dbReference>
<feature type="disulfide bond" evidence="14">
    <location>
        <begin position="65"/>
        <end position="79"/>
    </location>
</feature>
<dbReference type="InterPro" id="IPR015812">
    <property type="entry name" value="Integrin_bsu"/>
</dbReference>
<keyword evidence="21" id="KW-1185">Reference proteome</keyword>
<evidence type="ECO:0000256" key="13">
    <source>
        <dbReference type="ARBA" id="ARBA00023180"/>
    </source>
</evidence>
<feature type="disulfide bond" evidence="14">
    <location>
        <begin position="471"/>
        <end position="475"/>
    </location>
</feature>
<evidence type="ECO:0000256" key="14">
    <source>
        <dbReference type="PIRSR" id="PIRSR002512-1"/>
    </source>
</evidence>
<dbReference type="GO" id="GO:0098609">
    <property type="term" value="P:cell-cell adhesion"/>
    <property type="evidence" value="ECO:0007669"/>
    <property type="project" value="TreeGrafter"/>
</dbReference>
<evidence type="ECO:0000256" key="8">
    <source>
        <dbReference type="ARBA" id="ARBA00022889"/>
    </source>
</evidence>
<keyword evidence="11 16" id="KW-0472">Membrane</keyword>
<feature type="disulfide bond" evidence="14">
    <location>
        <begin position="440"/>
        <end position="720"/>
    </location>
</feature>
<evidence type="ECO:0000256" key="1">
    <source>
        <dbReference type="ARBA" id="ARBA00004251"/>
    </source>
</evidence>
<proteinExistence type="inferred from homology"/>
<keyword evidence="13" id="KW-0325">Glycoprotein</keyword>
<feature type="disulfide bond" evidence="14">
    <location>
        <begin position="553"/>
        <end position="568"/>
    </location>
</feature>
<accession>A0A1D1VP21</accession>
<dbReference type="Gene3D" id="1.20.5.100">
    <property type="entry name" value="Cytochrome c1, transmembrane anchor, C-terminal"/>
    <property type="match status" value="1"/>
</dbReference>
<feature type="chain" id="PRO_5008898656" description="Integrin beta" evidence="17">
    <location>
        <begin position="26"/>
        <end position="825"/>
    </location>
</feature>
<feature type="disulfide bond" evidence="14">
    <location>
        <begin position="630"/>
        <end position="635"/>
    </location>
</feature>
<dbReference type="AlphaFoldDB" id="A0A1D1VP21"/>
<dbReference type="PIRSF" id="PIRSF002512">
    <property type="entry name" value="Integrin_B"/>
    <property type="match status" value="1"/>
</dbReference>
<feature type="disulfide bond" evidence="14">
    <location>
        <begin position="262"/>
        <end position="303"/>
    </location>
</feature>
<dbReference type="FunFam" id="2.10.25.10:FF:000036">
    <property type="entry name" value="Integrin beta"/>
    <property type="match status" value="1"/>
</dbReference>
<dbReference type="Gene3D" id="3.30.1680.10">
    <property type="entry name" value="ligand-binding face of the semaphorins, domain 2"/>
    <property type="match status" value="1"/>
</dbReference>
<dbReference type="PRINTS" id="PR01186">
    <property type="entry name" value="INTEGRINB"/>
</dbReference>
<evidence type="ECO:0000256" key="7">
    <source>
        <dbReference type="ARBA" id="ARBA00022737"/>
    </source>
</evidence>
<evidence type="ECO:0000259" key="19">
    <source>
        <dbReference type="SMART" id="SM01242"/>
    </source>
</evidence>
<evidence type="ECO:0000256" key="6">
    <source>
        <dbReference type="ARBA" id="ARBA00022729"/>
    </source>
</evidence>
<dbReference type="GO" id="GO:0016477">
    <property type="term" value="P:cell migration"/>
    <property type="evidence" value="ECO:0007669"/>
    <property type="project" value="TreeGrafter"/>
</dbReference>
<name>A0A1D1VP21_RAMVA</name>
<feature type="disulfide bond" evidence="14">
    <location>
        <begin position="548"/>
        <end position="584"/>
    </location>
</feature>
<feature type="disulfide bond" evidence="14">
    <location>
        <begin position="637"/>
        <end position="651"/>
    </location>
</feature>
<dbReference type="PANTHER" id="PTHR10082">
    <property type="entry name" value="INTEGRIN BETA SUBUNIT"/>
    <property type="match status" value="1"/>
</dbReference>
<dbReference type="InterPro" id="IPR002369">
    <property type="entry name" value="Integrin_bsu_VWA"/>
</dbReference>
<feature type="disulfide bond" evidence="14">
    <location>
        <begin position="52"/>
        <end position="62"/>
    </location>
</feature>
<keyword evidence="10 15" id="KW-0401">Integrin</keyword>
<evidence type="ECO:0000256" key="10">
    <source>
        <dbReference type="ARBA" id="ARBA00023037"/>
    </source>
</evidence>
<dbReference type="FunFam" id="3.40.50.410:FF:000002">
    <property type="entry name" value="Integrin beta"/>
    <property type="match status" value="1"/>
</dbReference>
<dbReference type="OrthoDB" id="410592at2759"/>
<dbReference type="Gene3D" id="3.40.50.410">
    <property type="entry name" value="von Willebrand factor, type A domain"/>
    <property type="match status" value="1"/>
</dbReference>
<dbReference type="SUPFAM" id="SSF69179">
    <property type="entry name" value="Integrin domains"/>
    <property type="match status" value="1"/>
</dbReference>
<evidence type="ECO:0000256" key="9">
    <source>
        <dbReference type="ARBA" id="ARBA00022989"/>
    </source>
</evidence>
<dbReference type="EMBL" id="BDGG01000007">
    <property type="protein sequence ID" value="GAV01478.1"/>
    <property type="molecule type" value="Genomic_DNA"/>
</dbReference>
<gene>
    <name evidence="20" type="primary">RvY_12184-1</name>
    <name evidence="20" type="synonym">RvY_12184.1</name>
    <name evidence="20" type="ORF">RvY_12184</name>
</gene>
<reference evidence="20 21" key="1">
    <citation type="journal article" date="2016" name="Nat. Commun.">
        <title>Extremotolerant tardigrade genome and improved radiotolerance of human cultured cells by tardigrade-unique protein.</title>
        <authorList>
            <person name="Hashimoto T."/>
            <person name="Horikawa D.D."/>
            <person name="Saito Y."/>
            <person name="Kuwahara H."/>
            <person name="Kozuka-Hata H."/>
            <person name="Shin-I T."/>
            <person name="Minakuchi Y."/>
            <person name="Ohishi K."/>
            <person name="Motoyama A."/>
            <person name="Aizu T."/>
            <person name="Enomoto A."/>
            <person name="Kondo K."/>
            <person name="Tanaka S."/>
            <person name="Hara Y."/>
            <person name="Koshikawa S."/>
            <person name="Sagara H."/>
            <person name="Miura T."/>
            <person name="Yokobori S."/>
            <person name="Miyagawa K."/>
            <person name="Suzuki Y."/>
            <person name="Kubo T."/>
            <person name="Oyama M."/>
            <person name="Kohara Y."/>
            <person name="Fujiyama A."/>
            <person name="Arakawa K."/>
            <person name="Katayama T."/>
            <person name="Toyoda A."/>
            <person name="Kunieda T."/>
        </authorList>
    </citation>
    <scope>NUCLEOTIDE SEQUENCE [LARGE SCALE GENOMIC DNA]</scope>
    <source>
        <strain evidence="20 21">YOKOZUNA-1</strain>
    </source>
</reference>
<feature type="disulfide bond" evidence="14">
    <location>
        <begin position="208"/>
        <end position="211"/>
    </location>
</feature>
<keyword evidence="7" id="KW-0677">Repeat</keyword>
<feature type="disulfide bond" evidence="14">
    <location>
        <begin position="661"/>
        <end position="670"/>
    </location>
</feature>
<feature type="disulfide bond" evidence="14">
    <location>
        <begin position="55"/>
        <end position="89"/>
    </location>
</feature>
<dbReference type="STRING" id="947166.A0A1D1VP21"/>
<dbReference type="SMART" id="SM01242">
    <property type="entry name" value="Integrin_B_tail"/>
    <property type="match status" value="1"/>
</dbReference>
<feature type="disulfide bond" evidence="14">
    <location>
        <begin position="409"/>
        <end position="420"/>
    </location>
</feature>
<evidence type="ECO:0000256" key="5">
    <source>
        <dbReference type="ARBA" id="ARBA00022692"/>
    </source>
</evidence>
<feature type="disulfide bond" evidence="14">
    <location>
        <begin position="570"/>
        <end position="575"/>
    </location>
</feature>
<dbReference type="Gene3D" id="2.10.25.10">
    <property type="entry name" value="Laminin"/>
    <property type="match status" value="4"/>
</dbReference>
<keyword evidence="3" id="KW-1003">Cell membrane</keyword>
<dbReference type="GO" id="GO:0005925">
    <property type="term" value="C:focal adhesion"/>
    <property type="evidence" value="ECO:0007669"/>
    <property type="project" value="TreeGrafter"/>
</dbReference>
<dbReference type="GO" id="GO:0007229">
    <property type="term" value="P:integrin-mediated signaling pathway"/>
    <property type="evidence" value="ECO:0007669"/>
    <property type="project" value="UniProtKB-KW"/>
</dbReference>
<feature type="transmembrane region" description="Helical" evidence="16">
    <location>
        <begin position="765"/>
        <end position="786"/>
    </location>
</feature>
<keyword evidence="4" id="KW-0245">EGF-like domain</keyword>
<feature type="signal peptide" evidence="17">
    <location>
        <begin position="1"/>
        <end position="25"/>
    </location>
</feature>
<keyword evidence="9 16" id="KW-1133">Transmembrane helix</keyword>
<dbReference type="GO" id="GO:0005178">
    <property type="term" value="F:integrin binding"/>
    <property type="evidence" value="ECO:0007669"/>
    <property type="project" value="TreeGrafter"/>
</dbReference>
<dbReference type="InterPro" id="IPR057073">
    <property type="entry name" value="EGF_integrin_2"/>
</dbReference>
<feature type="disulfide bond" evidence="14">
    <location>
        <begin position="592"/>
        <end position="624"/>
    </location>
</feature>
<evidence type="ECO:0000313" key="21">
    <source>
        <dbReference type="Proteomes" id="UP000186922"/>
    </source>
</evidence>
<dbReference type="InterPro" id="IPR032695">
    <property type="entry name" value="Integrin_dom_sf"/>
</dbReference>
<comment type="similarity">
    <text evidence="2 15">Belongs to the integrin beta chain family.</text>
</comment>
<evidence type="ECO:0000256" key="16">
    <source>
        <dbReference type="SAM" id="Phobius"/>
    </source>
</evidence>
<feature type="disulfide bond" evidence="14">
    <location>
        <begin position="498"/>
        <end position="540"/>
    </location>
</feature>
<dbReference type="Pfam" id="PF17205">
    <property type="entry name" value="PSI_integrin"/>
    <property type="match status" value="1"/>
</dbReference>
<evidence type="ECO:0000256" key="4">
    <source>
        <dbReference type="ARBA" id="ARBA00022536"/>
    </source>
</evidence>
<protein>
    <recommendedName>
        <fullName evidence="15">Integrin beta</fullName>
    </recommendedName>
</protein>
<dbReference type="InterPro" id="IPR036465">
    <property type="entry name" value="vWFA_dom_sf"/>
</dbReference>
<feature type="disulfide bond" evidence="14">
    <location>
        <begin position="654"/>
        <end position="657"/>
    </location>
</feature>
<dbReference type="SUPFAM" id="SSF57196">
    <property type="entry name" value="EGF/Laminin"/>
    <property type="match status" value="1"/>
</dbReference>
<keyword evidence="6 17" id="KW-0732">Signal</keyword>
<dbReference type="SMART" id="SM00187">
    <property type="entry name" value="INB"/>
    <property type="match status" value="1"/>
</dbReference>
<comment type="caution">
    <text evidence="20">The sequence shown here is derived from an EMBL/GenBank/DDBJ whole genome shotgun (WGS) entry which is preliminary data.</text>
</comment>
<comment type="subcellular location">
    <subcellularLocation>
        <location evidence="1 15">Cell membrane</location>
        <topology evidence="1 15">Single-pass type I membrane protein</topology>
    </subcellularLocation>
</comment>
<keyword evidence="8 15" id="KW-0130">Cell adhesion</keyword>
<dbReference type="PANTHER" id="PTHR10082:SF60">
    <property type="entry name" value="INTEGRIN BETA-PS"/>
    <property type="match status" value="1"/>
</dbReference>
<evidence type="ECO:0000256" key="3">
    <source>
        <dbReference type="ARBA" id="ARBA00022475"/>
    </source>
</evidence>
<sequence length="825" mass="91541">MDFPPKDFVVYFVVLLCLYSRRADGIVQPNKLSDLTPEPSPVTTPCVSQQTCGACIQASPECAWCKSDQKVYSNISRRCDSVDELFKFCPEEDVVFPVPSGEIKQNDEPTTANQMRPQNMQLKLRPGEKHSFEVRFRQVVDYPLDVYFLLDMSFTMRKYQERLSNLTSTLASELHNITSNFRLGFGSFVDKPTMPFTDAPTDRLRPPCSDCVVTYSFKHQMPLANGLEQSARFESLVKNAKLSGNLDHAEGGLDALMQAVVCKEEIGWRNHSRKLIVFSTDAAYHHASDGKLAGIVVPNDGKCHLQYDDKSDTWDYIEALNQDYPSALQLKRLLRKNKINMIFAVPLKQQPLYSKLSHFLETSVVGLLSDQADNIVQIVRNEYDKITSEVTLSHLSTLPNMRLNYTSFCLGEVSLETAVCRGLKFGSEVAWNVTLELLSCPNATFSNRNHTIKIQPIGLQDQVVIDLEPICQCDCPLPLENAEEGISLPCSGKGKKDCGICLCEKNRLGKNCECQKSAGFSEVDDQGTCIMPNSTWNMVCSGRGNCVCGKCECFKRNDPNEAITGHYCECDNFSCGKDKTGQLCGGHGNCDCGECKCDEGWTAKTCDCPLSTSSCVDPTSNEICNGKGECDCGVCQCERSKGSRVYGGTTCGQCLNCPPPCHLLARCAQCAAFESQKNETSGNNFTAISGACSKDCRYAETSVLLVDNLDTKQKPGWKLCPPVRDDRDFCLISFAYQEVVGSKEEPQLSVMVGQKKVCPEKINPYIIAGPLAGAILLMGILLLVGWKIAVSLYDRQQVRQFEEEVRSAEWQKTVRGIDFEMIQSV</sequence>
<feature type="disulfide bond" evidence="14">
    <location>
        <begin position="503"/>
        <end position="512"/>
    </location>
</feature>
<feature type="disulfide bond" evidence="14">
    <location>
        <begin position="608"/>
        <end position="615"/>
    </location>
</feature>
<dbReference type="PROSITE" id="PS00243">
    <property type="entry name" value="I_EGF_1"/>
    <property type="match status" value="2"/>
</dbReference>
<dbReference type="Gene3D" id="2.60.40.1510">
    <property type="entry name" value="ntegrin, alpha v. Chain A, domain 3"/>
    <property type="match status" value="1"/>
</dbReference>
<dbReference type="GO" id="GO:0007160">
    <property type="term" value="P:cell-matrix adhesion"/>
    <property type="evidence" value="ECO:0007669"/>
    <property type="project" value="TreeGrafter"/>
</dbReference>
<evidence type="ECO:0000259" key="18">
    <source>
        <dbReference type="SMART" id="SM00187"/>
    </source>
</evidence>
<dbReference type="Pfam" id="PF23105">
    <property type="entry name" value="EGF_integrin"/>
    <property type="match status" value="1"/>
</dbReference>